<evidence type="ECO:0000313" key="16">
    <source>
        <dbReference type="EMBL" id="KAF9700271.1"/>
    </source>
</evidence>
<dbReference type="GO" id="GO:0030148">
    <property type="term" value="P:sphingolipid biosynthetic process"/>
    <property type="evidence" value="ECO:0007669"/>
    <property type="project" value="TreeGrafter"/>
</dbReference>
<reference evidence="16" key="2">
    <citation type="submission" date="2020-09" db="EMBL/GenBank/DDBJ databases">
        <title>Reference genome assembly for Australian Ascochyta lentis isolate Al4.</title>
        <authorList>
            <person name="Lee R.C."/>
            <person name="Farfan-Caceres L.M."/>
            <person name="Debler J.W."/>
            <person name="Williams A.H."/>
            <person name="Henares B.M."/>
        </authorList>
    </citation>
    <scope>NUCLEOTIDE SEQUENCE</scope>
    <source>
        <strain evidence="16">Al4</strain>
    </source>
</reference>
<keyword evidence="17" id="KW-1185">Reference proteome</keyword>
<evidence type="ECO:0000256" key="6">
    <source>
        <dbReference type="ARBA" id="ARBA00022692"/>
    </source>
</evidence>
<keyword evidence="9 14" id="KW-0443">Lipid metabolism</keyword>
<feature type="transmembrane region" description="Helical" evidence="14">
    <location>
        <begin position="216"/>
        <end position="237"/>
    </location>
</feature>
<feature type="transmembrane region" description="Helical" evidence="14">
    <location>
        <begin position="122"/>
        <end position="140"/>
    </location>
</feature>
<dbReference type="EMBL" id="RZGK01000003">
    <property type="protein sequence ID" value="KAF9700271.1"/>
    <property type="molecule type" value="Genomic_DNA"/>
</dbReference>
<feature type="region of interest" description="Disordered" evidence="15">
    <location>
        <begin position="1"/>
        <end position="23"/>
    </location>
</feature>
<dbReference type="AlphaFoldDB" id="A0A8H7JD73"/>
<evidence type="ECO:0000256" key="5">
    <source>
        <dbReference type="ARBA" id="ARBA00022516"/>
    </source>
</evidence>
<comment type="caution">
    <text evidence="14">Lacks conserved residue(s) required for the propagation of feature annotation.</text>
</comment>
<keyword evidence="11 14" id="KW-0275">Fatty acid biosynthesis</keyword>
<dbReference type="PANTHER" id="PTHR11035:SF3">
    <property type="entry name" value="VERY-LONG-CHAIN (3R)-3-HYDROXYACYL-COA DEHYDRATASE"/>
    <property type="match status" value="1"/>
</dbReference>
<dbReference type="Proteomes" id="UP000651452">
    <property type="component" value="Unassembled WGS sequence"/>
</dbReference>
<sequence>MPPKQPSPTSPRDQRPSKLRPASSPVKNTYLLAYNAVSAALWAGVLYKTVTIGAHEVQNARKAGSFFGRNELQSAAAGLASGKVFNELERYTRIVQSLAGLEVLHSLVGIVRAPLITTLMQVASRFLLVWGIAYNFPATTQHSPAYSTMLLAWSFTEVVRYSYFVFTLSGLGVPPLLSFLRYNTFMILYPLGISSECWLVYQAIPAAKLVDERIPYVLWAILAIYVPGSYVLFTHMLKQRKRVQRQAPPAGSAGGYDEAREQRIMKKMRSIKLKQAMEQKNSS</sequence>
<evidence type="ECO:0000256" key="12">
    <source>
        <dbReference type="ARBA" id="ARBA00023239"/>
    </source>
</evidence>
<evidence type="ECO:0000256" key="3">
    <source>
        <dbReference type="ARBA" id="ARBA00007811"/>
    </source>
</evidence>
<keyword evidence="8 14" id="KW-1133">Transmembrane helix</keyword>
<evidence type="ECO:0000256" key="11">
    <source>
        <dbReference type="ARBA" id="ARBA00023160"/>
    </source>
</evidence>
<dbReference type="GO" id="GO:0042761">
    <property type="term" value="P:very long-chain fatty acid biosynthetic process"/>
    <property type="evidence" value="ECO:0007669"/>
    <property type="project" value="TreeGrafter"/>
</dbReference>
<evidence type="ECO:0000256" key="2">
    <source>
        <dbReference type="ARBA" id="ARBA00005194"/>
    </source>
</evidence>
<name>A0A8H7JD73_9PLEO</name>
<accession>A0A8H7JD73</accession>
<keyword evidence="10 14" id="KW-0472">Membrane</keyword>
<evidence type="ECO:0000256" key="7">
    <source>
        <dbReference type="ARBA" id="ARBA00022832"/>
    </source>
</evidence>
<reference evidence="16" key="1">
    <citation type="submission" date="2018-12" db="EMBL/GenBank/DDBJ databases">
        <authorList>
            <person name="Syme R.A."/>
            <person name="Farfan-Caceres L."/>
            <person name="Lichtenzveig J."/>
        </authorList>
    </citation>
    <scope>NUCLEOTIDE SEQUENCE</scope>
    <source>
        <strain evidence="16">Al4</strain>
    </source>
</reference>
<evidence type="ECO:0000256" key="9">
    <source>
        <dbReference type="ARBA" id="ARBA00023098"/>
    </source>
</evidence>
<evidence type="ECO:0000256" key="8">
    <source>
        <dbReference type="ARBA" id="ARBA00022989"/>
    </source>
</evidence>
<evidence type="ECO:0000256" key="14">
    <source>
        <dbReference type="RuleBase" id="RU363109"/>
    </source>
</evidence>
<dbReference type="GO" id="GO:0005789">
    <property type="term" value="C:endoplasmic reticulum membrane"/>
    <property type="evidence" value="ECO:0007669"/>
    <property type="project" value="UniProtKB-SubCell"/>
</dbReference>
<feature type="transmembrane region" description="Helical" evidence="14">
    <location>
        <begin position="160"/>
        <end position="180"/>
    </location>
</feature>
<evidence type="ECO:0000256" key="13">
    <source>
        <dbReference type="ARBA" id="ARBA00036671"/>
    </source>
</evidence>
<keyword evidence="5 14" id="KW-0444">Lipid biosynthesis</keyword>
<gene>
    <name evidence="16" type="ORF">EKO04_002034</name>
</gene>
<organism evidence="16 17">
    <name type="scientific">Ascochyta lentis</name>
    <dbReference type="NCBI Taxonomy" id="205686"/>
    <lineage>
        <taxon>Eukaryota</taxon>
        <taxon>Fungi</taxon>
        <taxon>Dikarya</taxon>
        <taxon>Ascomycota</taxon>
        <taxon>Pezizomycotina</taxon>
        <taxon>Dothideomycetes</taxon>
        <taxon>Pleosporomycetidae</taxon>
        <taxon>Pleosporales</taxon>
        <taxon>Pleosporineae</taxon>
        <taxon>Didymellaceae</taxon>
        <taxon>Ascochyta</taxon>
    </lineage>
</organism>
<keyword evidence="6 14" id="KW-0812">Transmembrane</keyword>
<dbReference type="OrthoDB" id="46988at2759"/>
<proteinExistence type="inferred from homology"/>
<evidence type="ECO:0000256" key="10">
    <source>
        <dbReference type="ARBA" id="ARBA00023136"/>
    </source>
</evidence>
<dbReference type="EC" id="4.2.1.134" evidence="4 14"/>
<keyword evidence="14" id="KW-0256">Endoplasmic reticulum</keyword>
<keyword evidence="12 14" id="KW-0456">Lyase</keyword>
<dbReference type="Pfam" id="PF04387">
    <property type="entry name" value="PTPLA"/>
    <property type="match status" value="1"/>
</dbReference>
<comment type="pathway">
    <text evidence="2 14">Lipid metabolism; fatty acid biosynthesis.</text>
</comment>
<dbReference type="InterPro" id="IPR007482">
    <property type="entry name" value="Tyr_Pase-like_PTPLA"/>
</dbReference>
<comment type="subcellular location">
    <subcellularLocation>
        <location evidence="14">Endoplasmic reticulum membrane</location>
        <topology evidence="14">Multi-pass membrane protein</topology>
    </subcellularLocation>
    <subcellularLocation>
        <location evidence="1">Membrane</location>
        <topology evidence="1">Multi-pass membrane protein</topology>
    </subcellularLocation>
</comment>
<comment type="caution">
    <text evidence="16">The sequence shown here is derived from an EMBL/GenBank/DDBJ whole genome shotgun (WGS) entry which is preliminary data.</text>
</comment>
<dbReference type="GO" id="GO:0102158">
    <property type="term" value="F:very-long-chain (3R)-3-hydroxyacyl-CoA dehydratase activity"/>
    <property type="evidence" value="ECO:0007669"/>
    <property type="project" value="UniProtKB-EC"/>
</dbReference>
<protein>
    <recommendedName>
        <fullName evidence="4 14">Very-long-chain (3R)-3-hydroxyacyl-CoA dehydratase</fullName>
        <ecNumber evidence="4 14">4.2.1.134</ecNumber>
    </recommendedName>
</protein>
<dbReference type="PANTHER" id="PTHR11035">
    <property type="entry name" value="VERY-LONG-CHAIN (3R)-3-HYDROXYACYL-COA DEHYDRATASE"/>
    <property type="match status" value="1"/>
</dbReference>
<feature type="transmembrane region" description="Helical" evidence="14">
    <location>
        <begin position="187"/>
        <end position="204"/>
    </location>
</feature>
<evidence type="ECO:0000256" key="4">
    <source>
        <dbReference type="ARBA" id="ARBA00013122"/>
    </source>
</evidence>
<keyword evidence="7 14" id="KW-0276">Fatty acid metabolism</keyword>
<comment type="similarity">
    <text evidence="3 14">Belongs to the very long-chain fatty acids dehydratase HACD family.</text>
</comment>
<evidence type="ECO:0000313" key="17">
    <source>
        <dbReference type="Proteomes" id="UP000651452"/>
    </source>
</evidence>
<evidence type="ECO:0000256" key="1">
    <source>
        <dbReference type="ARBA" id="ARBA00004141"/>
    </source>
</evidence>
<comment type="function">
    <text evidence="14">Catalyzes the third of the four reactions of the long-chain fatty acids elongation cycle. This endoplasmic reticulum-bound enzymatic process, allows the addition of two carbons to the chain of long- and very long-chain fatty acids/VLCFAs per cycle. This enzyme catalyzes the dehydration of the 3-hydroxyacyl-CoA intermediate into trans-2,3-enoyl-CoA, within each cycle of fatty acid elongation. Thereby, it participates to the production of VLCFAs of different chain lengths that are involved in multiple biological processes as precursors of membrane lipids and lipid mediators.</text>
</comment>
<dbReference type="UniPathway" id="UPA00094"/>
<comment type="catalytic activity">
    <reaction evidence="13 14">
        <text>a very-long-chain (3R)-3-hydroxyacyl-CoA = a very-long-chain (2E)-enoyl-CoA + H2O</text>
        <dbReference type="Rhea" id="RHEA:45812"/>
        <dbReference type="ChEBI" id="CHEBI:15377"/>
        <dbReference type="ChEBI" id="CHEBI:83728"/>
        <dbReference type="ChEBI" id="CHEBI:85440"/>
        <dbReference type="EC" id="4.2.1.134"/>
    </reaction>
</comment>
<evidence type="ECO:0000256" key="15">
    <source>
        <dbReference type="SAM" id="MobiDB-lite"/>
    </source>
</evidence>
<dbReference type="GO" id="GO:0030497">
    <property type="term" value="P:fatty acid elongation"/>
    <property type="evidence" value="ECO:0007669"/>
    <property type="project" value="TreeGrafter"/>
</dbReference>